<protein>
    <recommendedName>
        <fullName evidence="5">L-threonine aldolase</fullName>
        <ecNumber evidence="5">4.1.2.48</ecNumber>
    </recommendedName>
</protein>
<dbReference type="InterPro" id="IPR015421">
    <property type="entry name" value="PyrdxlP-dep_Trfase_major"/>
</dbReference>
<evidence type="ECO:0000313" key="7">
    <source>
        <dbReference type="EMBL" id="KPQ11807.1"/>
    </source>
</evidence>
<dbReference type="SUPFAM" id="SSF53383">
    <property type="entry name" value="PLP-dependent transferases"/>
    <property type="match status" value="1"/>
</dbReference>
<comment type="similarity">
    <text evidence="2 5">Belongs to the threonine aldolase family.</text>
</comment>
<name>A0A0P8A2Y4_9HYPH</name>
<dbReference type="OrthoDB" id="9774495at2"/>
<dbReference type="RefSeq" id="WP_074445794.1">
    <property type="nucleotide sequence ID" value="NZ_FMBM01000002.1"/>
</dbReference>
<comment type="catalytic activity">
    <reaction evidence="5">
        <text>L-allo-threonine = acetaldehyde + glycine</text>
        <dbReference type="Rhea" id="RHEA:26209"/>
        <dbReference type="ChEBI" id="CHEBI:15343"/>
        <dbReference type="ChEBI" id="CHEBI:57305"/>
        <dbReference type="ChEBI" id="CHEBI:58585"/>
        <dbReference type="EC" id="4.1.2.48"/>
    </reaction>
</comment>
<evidence type="ECO:0000256" key="5">
    <source>
        <dbReference type="PIRNR" id="PIRNR038940"/>
    </source>
</evidence>
<dbReference type="GO" id="GO:0006567">
    <property type="term" value="P:L-threonine catabolic process"/>
    <property type="evidence" value="ECO:0007669"/>
    <property type="project" value="UniProtKB-UniRule"/>
</dbReference>
<keyword evidence="10" id="KW-1185">Reference proteome</keyword>
<dbReference type="PANTHER" id="PTHR48097">
    <property type="entry name" value="L-THREONINE ALDOLASE-RELATED"/>
    <property type="match status" value="1"/>
</dbReference>
<dbReference type="GO" id="GO:0004793">
    <property type="term" value="F:threonine aldolase activity"/>
    <property type="evidence" value="ECO:0007669"/>
    <property type="project" value="UniProtKB-UniRule"/>
</dbReference>
<evidence type="ECO:0000256" key="2">
    <source>
        <dbReference type="ARBA" id="ARBA00006966"/>
    </source>
</evidence>
<comment type="catalytic activity">
    <reaction evidence="5">
        <text>L-threonine = acetaldehyde + glycine</text>
        <dbReference type="Rhea" id="RHEA:19625"/>
        <dbReference type="ChEBI" id="CHEBI:15343"/>
        <dbReference type="ChEBI" id="CHEBI:57305"/>
        <dbReference type="ChEBI" id="CHEBI:57926"/>
        <dbReference type="EC" id="4.1.2.48"/>
    </reaction>
</comment>
<evidence type="ECO:0000256" key="4">
    <source>
        <dbReference type="ARBA" id="ARBA00022898"/>
    </source>
</evidence>
<dbReference type="STRING" id="1653334.GA0071312_3249"/>
<sequence>MNFASDNIMGASEPVLRALVEANAGPLPAYGDDPLTQEIEARLGAIFEREVAVFLCATGTGANALALSALVPPWGLCVCHREAHVIDDECGAPEFFMHAAKLAGLPGTGAKLAPETLESWLAGLSSSVKQMPPKALSLSQLTECGTAYGRDEIAALSAIAHRNGMKVHMDGARFANALESLGCTPAQMTWQAGIDVLTFGATKNGCLAAEAIIFFNPQDAKAMPWLRKRGGHTLSKGRLLAAQFKGYLDDDHWRDNARHANAMAARLADGLTGQGLRLAWQRAGNEVFVVMKQAQAEALRGQGCAFHPWTATNLAPDDALGPDEGIYRLVTSFATQEAMVDRFLTLVDRTM</sequence>
<feature type="domain" description="Aromatic amino acid beta-eliminating lyase/threonine aldolase" evidence="6">
    <location>
        <begin position="3"/>
        <end position="293"/>
    </location>
</feature>
<evidence type="ECO:0000259" key="6">
    <source>
        <dbReference type="Pfam" id="PF01212"/>
    </source>
</evidence>
<comment type="subunit">
    <text evidence="3">Homotetramer.</text>
</comment>
<keyword evidence="5" id="KW-0456">Lyase</keyword>
<comment type="cofactor">
    <cofactor evidence="1 5">
        <name>pyridoxal 5'-phosphate</name>
        <dbReference type="ChEBI" id="CHEBI:597326"/>
    </cofactor>
</comment>
<evidence type="ECO:0000313" key="9">
    <source>
        <dbReference type="Proteomes" id="UP000050497"/>
    </source>
</evidence>
<comment type="function">
    <text evidence="5">Catalyzes the cleavage of L-allo-threonine and L-threonine to glycine and acetaldehyde.</text>
</comment>
<dbReference type="Gene3D" id="3.40.640.10">
    <property type="entry name" value="Type I PLP-dependent aspartate aminotransferase-like (Major domain)"/>
    <property type="match status" value="1"/>
</dbReference>
<dbReference type="EMBL" id="LJSX01000005">
    <property type="protein sequence ID" value="KPQ11807.1"/>
    <property type="molecule type" value="Genomic_DNA"/>
</dbReference>
<reference evidence="8 10" key="2">
    <citation type="submission" date="2016-08" db="EMBL/GenBank/DDBJ databases">
        <authorList>
            <person name="Varghese N."/>
            <person name="Submissions Spin"/>
        </authorList>
    </citation>
    <scope>NUCLEOTIDE SEQUENCE [LARGE SCALE GENOMIC DNA]</scope>
    <source>
        <strain evidence="8 10">HL-109</strain>
    </source>
</reference>
<comment type="caution">
    <text evidence="7">The sequence shown here is derived from an EMBL/GenBank/DDBJ whole genome shotgun (WGS) entry which is preliminary data.</text>
</comment>
<evidence type="ECO:0000313" key="8">
    <source>
        <dbReference type="EMBL" id="SCC82268.1"/>
    </source>
</evidence>
<dbReference type="Proteomes" id="UP000182800">
    <property type="component" value="Unassembled WGS sequence"/>
</dbReference>
<dbReference type="Proteomes" id="UP000050497">
    <property type="component" value="Unassembled WGS sequence"/>
</dbReference>
<dbReference type="Gene3D" id="3.90.1150.10">
    <property type="entry name" value="Aspartate Aminotransferase, domain 1"/>
    <property type="match status" value="1"/>
</dbReference>
<dbReference type="EC" id="4.1.2.48" evidence="5"/>
<reference evidence="7 9" key="1">
    <citation type="submission" date="2015-09" db="EMBL/GenBank/DDBJ databases">
        <title>Identification and resolution of microdiversity through metagenomic sequencing of parallel consortia.</title>
        <authorList>
            <person name="Nelson W.C."/>
            <person name="Romine M.F."/>
            <person name="Lindemann S.R."/>
        </authorList>
    </citation>
    <scope>NUCLEOTIDE SEQUENCE [LARGE SCALE GENOMIC DNA]</scope>
    <source>
        <strain evidence="7">HL-109</strain>
    </source>
</reference>
<dbReference type="Pfam" id="PF01212">
    <property type="entry name" value="Beta_elim_lyase"/>
    <property type="match status" value="1"/>
</dbReference>
<evidence type="ECO:0000256" key="1">
    <source>
        <dbReference type="ARBA" id="ARBA00001933"/>
    </source>
</evidence>
<evidence type="ECO:0000256" key="3">
    <source>
        <dbReference type="ARBA" id="ARBA00011881"/>
    </source>
</evidence>
<evidence type="ECO:0000313" key="10">
    <source>
        <dbReference type="Proteomes" id="UP000182800"/>
    </source>
</evidence>
<keyword evidence="4 5" id="KW-0663">Pyridoxal phosphate</keyword>
<dbReference type="InterPro" id="IPR026273">
    <property type="entry name" value="Low_specificity_L-TA_bact"/>
</dbReference>
<dbReference type="PATRIC" id="fig|1653334.4.peg.1663"/>
<dbReference type="InterPro" id="IPR015424">
    <property type="entry name" value="PyrdxlP-dep_Trfase"/>
</dbReference>
<dbReference type="InterPro" id="IPR015422">
    <property type="entry name" value="PyrdxlP-dep_Trfase_small"/>
</dbReference>
<dbReference type="EMBL" id="FMBM01000002">
    <property type="protein sequence ID" value="SCC82268.1"/>
    <property type="molecule type" value="Genomic_DNA"/>
</dbReference>
<gene>
    <name evidence="7" type="primary">itaE</name>
    <name evidence="8" type="ORF">GA0071312_3249</name>
    <name evidence="7" type="ORF">HLUCCO17_04840</name>
</gene>
<dbReference type="AlphaFoldDB" id="A0A0P8A2Y4"/>
<proteinExistence type="inferred from homology"/>
<dbReference type="InterPro" id="IPR001597">
    <property type="entry name" value="ArAA_b-elim_lyase/Thr_aldolase"/>
</dbReference>
<dbReference type="PIRSF" id="PIRSF038940">
    <property type="entry name" value="Low_specificity_LTA"/>
    <property type="match status" value="1"/>
</dbReference>
<dbReference type="PANTHER" id="PTHR48097:SF5">
    <property type="entry name" value="LOW SPECIFICITY L-THREONINE ALDOLASE"/>
    <property type="match status" value="1"/>
</dbReference>
<accession>A0A0P8A2Y4</accession>
<organism evidence="7 9">
    <name type="scientific">Saliniramus fredricksonii</name>
    <dbReference type="NCBI Taxonomy" id="1653334"/>
    <lineage>
        <taxon>Bacteria</taxon>
        <taxon>Pseudomonadati</taxon>
        <taxon>Pseudomonadota</taxon>
        <taxon>Alphaproteobacteria</taxon>
        <taxon>Hyphomicrobiales</taxon>
        <taxon>Salinarimonadaceae</taxon>
        <taxon>Saliniramus</taxon>
    </lineage>
</organism>